<dbReference type="Proteomes" id="UP001240447">
    <property type="component" value="Unassembled WGS sequence"/>
</dbReference>
<organism evidence="6 7">
    <name type="scientific">Nocardioides massiliensis</name>
    <dbReference type="NCBI Taxonomy" id="1325935"/>
    <lineage>
        <taxon>Bacteria</taxon>
        <taxon>Bacillati</taxon>
        <taxon>Actinomycetota</taxon>
        <taxon>Actinomycetes</taxon>
        <taxon>Propionibacteriales</taxon>
        <taxon>Nocardioidaceae</taxon>
        <taxon>Nocardioides</taxon>
    </lineage>
</organism>
<dbReference type="Pfam" id="PF00355">
    <property type="entry name" value="Rieske"/>
    <property type="match status" value="1"/>
</dbReference>
<name>A0ABT9NTH4_9ACTN</name>
<evidence type="ECO:0000256" key="3">
    <source>
        <dbReference type="ARBA" id="ARBA00023004"/>
    </source>
</evidence>
<dbReference type="SUPFAM" id="SSF50022">
    <property type="entry name" value="ISP domain"/>
    <property type="match status" value="1"/>
</dbReference>
<dbReference type="InterPro" id="IPR017941">
    <property type="entry name" value="Rieske_2Fe-2S"/>
</dbReference>
<reference evidence="6 7" key="1">
    <citation type="submission" date="2023-07" db="EMBL/GenBank/DDBJ databases">
        <title>Sequencing the genomes of 1000 actinobacteria strains.</title>
        <authorList>
            <person name="Klenk H.-P."/>
        </authorList>
    </citation>
    <scope>NUCLEOTIDE SEQUENCE [LARGE SCALE GENOMIC DNA]</scope>
    <source>
        <strain evidence="6 7">GD13</strain>
    </source>
</reference>
<dbReference type="CDD" id="cd03528">
    <property type="entry name" value="Rieske_RO_ferredoxin"/>
    <property type="match status" value="1"/>
</dbReference>
<dbReference type="InterPro" id="IPR036922">
    <property type="entry name" value="Rieske_2Fe-2S_sf"/>
</dbReference>
<dbReference type="PANTHER" id="PTHR21496:SF23">
    <property type="entry name" value="3-PHENYLPROPIONATE_CINNAMIC ACID DIOXYGENASE FERREDOXIN SUBUNIT"/>
    <property type="match status" value="1"/>
</dbReference>
<dbReference type="Gene3D" id="2.102.10.10">
    <property type="entry name" value="Rieske [2Fe-2S] iron-sulphur domain"/>
    <property type="match status" value="1"/>
</dbReference>
<accession>A0ABT9NTH4</accession>
<evidence type="ECO:0000313" key="6">
    <source>
        <dbReference type="EMBL" id="MDP9823721.1"/>
    </source>
</evidence>
<keyword evidence="6" id="KW-0223">Dioxygenase</keyword>
<protein>
    <submittedName>
        <fullName evidence="6">3-phenylpropionate/trans-cinnamate dioxygenase ferredoxin subunit</fullName>
    </submittedName>
</protein>
<evidence type="ECO:0000256" key="4">
    <source>
        <dbReference type="ARBA" id="ARBA00023014"/>
    </source>
</evidence>
<keyword evidence="2" id="KW-0479">Metal-binding</keyword>
<keyword evidence="3" id="KW-0408">Iron</keyword>
<dbReference type="GO" id="GO:0051213">
    <property type="term" value="F:dioxygenase activity"/>
    <property type="evidence" value="ECO:0007669"/>
    <property type="project" value="UniProtKB-KW"/>
</dbReference>
<dbReference type="PROSITE" id="PS51296">
    <property type="entry name" value="RIESKE"/>
    <property type="match status" value="1"/>
</dbReference>
<evidence type="ECO:0000256" key="2">
    <source>
        <dbReference type="ARBA" id="ARBA00022723"/>
    </source>
</evidence>
<dbReference type="PANTHER" id="PTHR21496">
    <property type="entry name" value="FERREDOXIN-RELATED"/>
    <property type="match status" value="1"/>
</dbReference>
<sequence length="121" mass="13140">MMERIFACKADELEPGSTMTVEGESPVAVYRTEDGTWFASDDSCTHEQFSLGTDSDLEDDEVVCPLHMARFDLKTGRALCFPATVALRMHEVVLDGDDVYVVLTDSREQSAAASAQTAVGA</sequence>
<evidence type="ECO:0000313" key="7">
    <source>
        <dbReference type="Proteomes" id="UP001240447"/>
    </source>
</evidence>
<gene>
    <name evidence="6" type="ORF">J2S59_003530</name>
</gene>
<comment type="caution">
    <text evidence="6">The sequence shown here is derived from an EMBL/GenBank/DDBJ whole genome shotgun (WGS) entry which is preliminary data.</text>
</comment>
<keyword evidence="6" id="KW-0560">Oxidoreductase</keyword>
<dbReference type="EMBL" id="JAUSQM010000001">
    <property type="protein sequence ID" value="MDP9823721.1"/>
    <property type="molecule type" value="Genomic_DNA"/>
</dbReference>
<keyword evidence="4" id="KW-0411">Iron-sulfur</keyword>
<proteinExistence type="predicted"/>
<keyword evidence="1" id="KW-0001">2Fe-2S</keyword>
<keyword evidence="7" id="KW-1185">Reference proteome</keyword>
<evidence type="ECO:0000256" key="1">
    <source>
        <dbReference type="ARBA" id="ARBA00022714"/>
    </source>
</evidence>
<evidence type="ECO:0000259" key="5">
    <source>
        <dbReference type="PROSITE" id="PS51296"/>
    </source>
</evidence>
<feature type="domain" description="Rieske" evidence="5">
    <location>
        <begin position="5"/>
        <end position="101"/>
    </location>
</feature>